<dbReference type="InterPro" id="IPR011231">
    <property type="entry name" value="Phage_VT1-Sakai_H0018"/>
</dbReference>
<dbReference type="AlphaFoldDB" id="A0AA37Q9Z2"/>
<accession>A0AA37Q9Z2</accession>
<proteinExistence type="predicted"/>
<gene>
    <name evidence="1" type="ORF">rosag_15840</name>
</gene>
<name>A0AA37Q9Z2_9BACT</name>
<sequence length="134" mass="13295">MPNRKLISVSQMPPVLGYENESATTLSEGMAAVAGSAEGLCTVGAADAEVLGIVAKGTEATTGQVASLHVGHGQLVYVRSGAAFAVGAPLTIDNAGRFVTATSTKKIQAKALGAAAAANELIAAVRMDGQSVVA</sequence>
<dbReference type="Pfam" id="PF09956">
    <property type="entry name" value="Phage_cement_2"/>
    <property type="match status" value="1"/>
</dbReference>
<evidence type="ECO:0000313" key="1">
    <source>
        <dbReference type="EMBL" id="GLC25071.1"/>
    </source>
</evidence>
<reference evidence="1" key="1">
    <citation type="submission" date="2022-08" db="EMBL/GenBank/DDBJ databases">
        <title>Draft genome sequencing of Roseisolibacter agri AW1220.</title>
        <authorList>
            <person name="Tobiishi Y."/>
            <person name="Tonouchi A."/>
        </authorList>
    </citation>
    <scope>NUCLEOTIDE SEQUENCE</scope>
    <source>
        <strain evidence="1">AW1220</strain>
    </source>
</reference>
<organism evidence="1 2">
    <name type="scientific">Roseisolibacter agri</name>
    <dbReference type="NCBI Taxonomy" id="2014610"/>
    <lineage>
        <taxon>Bacteria</taxon>
        <taxon>Pseudomonadati</taxon>
        <taxon>Gemmatimonadota</taxon>
        <taxon>Gemmatimonadia</taxon>
        <taxon>Gemmatimonadales</taxon>
        <taxon>Gemmatimonadaceae</taxon>
        <taxon>Roseisolibacter</taxon>
    </lineage>
</organism>
<protein>
    <submittedName>
        <fullName evidence="1">Uncharacterized protein</fullName>
    </submittedName>
</protein>
<evidence type="ECO:0000313" key="2">
    <source>
        <dbReference type="Proteomes" id="UP001161325"/>
    </source>
</evidence>
<comment type="caution">
    <text evidence="1">The sequence shown here is derived from an EMBL/GenBank/DDBJ whole genome shotgun (WGS) entry which is preliminary data.</text>
</comment>
<dbReference type="RefSeq" id="WP_284349512.1">
    <property type="nucleotide sequence ID" value="NZ_BRXS01000002.1"/>
</dbReference>
<dbReference type="Proteomes" id="UP001161325">
    <property type="component" value="Unassembled WGS sequence"/>
</dbReference>
<keyword evidence="2" id="KW-1185">Reference proteome</keyword>
<dbReference type="EMBL" id="BRXS01000002">
    <property type="protein sequence ID" value="GLC25071.1"/>
    <property type="molecule type" value="Genomic_DNA"/>
</dbReference>